<keyword evidence="2" id="KW-0396">Initiation factor</keyword>
<sequence>MSIRLNKALRELNIGLQTAVEFLEKRKDLGDVKAEPSFKLTDQQYKALNDAFSQDREVRDQAEKLFTKKAKDKKRAPEQKDNRAESLLESNGQQQYKPLGKI</sequence>
<name>K1RWI0_9ZZZZ</name>
<feature type="non-terminal residue" evidence="2">
    <location>
        <position position="102"/>
    </location>
</feature>
<keyword evidence="2" id="KW-0648">Protein biosynthesis</keyword>
<accession>K1RWI0</accession>
<gene>
    <name evidence="2" type="ORF">OBE_14535</name>
</gene>
<dbReference type="GO" id="GO:0003743">
    <property type="term" value="F:translation initiation factor activity"/>
    <property type="evidence" value="ECO:0007669"/>
    <property type="project" value="UniProtKB-KW"/>
</dbReference>
<dbReference type="AlphaFoldDB" id="K1RWI0"/>
<evidence type="ECO:0000256" key="1">
    <source>
        <dbReference type="SAM" id="MobiDB-lite"/>
    </source>
</evidence>
<proteinExistence type="predicted"/>
<comment type="caution">
    <text evidence="2">The sequence shown here is derived from an EMBL/GenBank/DDBJ whole genome shotgun (WGS) entry which is preliminary data.</text>
</comment>
<evidence type="ECO:0000313" key="2">
    <source>
        <dbReference type="EMBL" id="EKC49633.1"/>
    </source>
</evidence>
<reference evidence="2" key="1">
    <citation type="journal article" date="2013" name="Environ. Microbiol.">
        <title>Microbiota from the distal guts of lean and obese adolescents exhibit partial functional redundancy besides clear differences in community structure.</title>
        <authorList>
            <person name="Ferrer M."/>
            <person name="Ruiz A."/>
            <person name="Lanza F."/>
            <person name="Haange S.B."/>
            <person name="Oberbach A."/>
            <person name="Till H."/>
            <person name="Bargiela R."/>
            <person name="Campoy C."/>
            <person name="Segura M.T."/>
            <person name="Richter M."/>
            <person name="von Bergen M."/>
            <person name="Seifert J."/>
            <person name="Suarez A."/>
        </authorList>
    </citation>
    <scope>NUCLEOTIDE SEQUENCE</scope>
</reference>
<dbReference type="EMBL" id="AJWZ01010028">
    <property type="protein sequence ID" value="EKC49633.1"/>
    <property type="molecule type" value="Genomic_DNA"/>
</dbReference>
<feature type="compositionally biased region" description="Basic and acidic residues" evidence="1">
    <location>
        <begin position="75"/>
        <end position="86"/>
    </location>
</feature>
<protein>
    <submittedName>
        <fullName evidence="2">Translation initiation factor IF-2</fullName>
    </submittedName>
</protein>
<organism evidence="2">
    <name type="scientific">human gut metagenome</name>
    <dbReference type="NCBI Taxonomy" id="408170"/>
    <lineage>
        <taxon>unclassified sequences</taxon>
        <taxon>metagenomes</taxon>
        <taxon>organismal metagenomes</taxon>
    </lineage>
</organism>
<feature type="region of interest" description="Disordered" evidence="1">
    <location>
        <begin position="66"/>
        <end position="102"/>
    </location>
</feature>